<keyword evidence="7" id="KW-0256">Endoplasmic reticulum</keyword>
<keyword evidence="10 13" id="KW-0408">Iron</keyword>
<dbReference type="CDD" id="cd11056">
    <property type="entry name" value="CYP6-like"/>
    <property type="match status" value="1"/>
</dbReference>
<dbReference type="GO" id="GO:0020037">
    <property type="term" value="F:heme binding"/>
    <property type="evidence" value="ECO:0007669"/>
    <property type="project" value="InterPro"/>
</dbReference>
<evidence type="ECO:0000256" key="3">
    <source>
        <dbReference type="ARBA" id="ARBA00004406"/>
    </source>
</evidence>
<evidence type="ECO:0000256" key="1">
    <source>
        <dbReference type="ARBA" id="ARBA00001971"/>
    </source>
</evidence>
<keyword evidence="5 13" id="KW-0349">Heme</keyword>
<evidence type="ECO:0000256" key="4">
    <source>
        <dbReference type="ARBA" id="ARBA00010617"/>
    </source>
</evidence>
<dbReference type="EnsemblMetazoa" id="AATE006465-RA">
    <property type="protein sequence ID" value="AATE006465-PA.2"/>
    <property type="gene ID" value="AATE006465"/>
</dbReference>
<comment type="subcellular location">
    <subcellularLocation>
        <location evidence="3">Endoplasmic reticulum membrane</location>
        <topology evidence="3">Peripheral membrane protein</topology>
    </subcellularLocation>
    <subcellularLocation>
        <location evidence="2">Microsome membrane</location>
        <topology evidence="2">Peripheral membrane protein</topology>
    </subcellularLocation>
</comment>
<dbReference type="GO" id="GO:0005506">
    <property type="term" value="F:iron ion binding"/>
    <property type="evidence" value="ECO:0007669"/>
    <property type="project" value="InterPro"/>
</dbReference>
<evidence type="ECO:0000313" key="15">
    <source>
        <dbReference type="EnsemblMetazoa" id="AATE006465-PA.2"/>
    </source>
</evidence>
<evidence type="ECO:0000256" key="2">
    <source>
        <dbReference type="ARBA" id="ARBA00004174"/>
    </source>
</evidence>
<dbReference type="PROSITE" id="PS00086">
    <property type="entry name" value="CYTOCHROME_P450"/>
    <property type="match status" value="1"/>
</dbReference>
<evidence type="ECO:0000256" key="11">
    <source>
        <dbReference type="ARBA" id="ARBA00023033"/>
    </source>
</evidence>
<dbReference type="Gene3D" id="1.10.630.10">
    <property type="entry name" value="Cytochrome P450"/>
    <property type="match status" value="1"/>
</dbReference>
<name>A0A182IVU5_ANOAO</name>
<evidence type="ECO:0000256" key="6">
    <source>
        <dbReference type="ARBA" id="ARBA00022723"/>
    </source>
</evidence>
<comment type="similarity">
    <text evidence="4 14">Belongs to the cytochrome P450 family.</text>
</comment>
<keyword evidence="8" id="KW-0492">Microsome</keyword>
<dbReference type="PRINTS" id="PR00463">
    <property type="entry name" value="EP450I"/>
</dbReference>
<dbReference type="InterPro" id="IPR050476">
    <property type="entry name" value="Insect_CytP450_Detox"/>
</dbReference>
<keyword evidence="6 13" id="KW-0479">Metal-binding</keyword>
<evidence type="ECO:0000256" key="12">
    <source>
        <dbReference type="ARBA" id="ARBA00023136"/>
    </source>
</evidence>
<keyword evidence="11 14" id="KW-0503">Monooxygenase</keyword>
<dbReference type="PANTHER" id="PTHR24292:SF100">
    <property type="entry name" value="CYTOCHROME P450 6A16, ISOFORM B-RELATED"/>
    <property type="match status" value="1"/>
</dbReference>
<dbReference type="SUPFAM" id="SSF48264">
    <property type="entry name" value="Cytochrome P450"/>
    <property type="match status" value="1"/>
</dbReference>
<accession>A0A182IVU5</accession>
<organism evidence="15">
    <name type="scientific">Anopheles atroparvus</name>
    <name type="common">European mosquito</name>
    <dbReference type="NCBI Taxonomy" id="41427"/>
    <lineage>
        <taxon>Eukaryota</taxon>
        <taxon>Metazoa</taxon>
        <taxon>Ecdysozoa</taxon>
        <taxon>Arthropoda</taxon>
        <taxon>Hexapoda</taxon>
        <taxon>Insecta</taxon>
        <taxon>Pterygota</taxon>
        <taxon>Neoptera</taxon>
        <taxon>Endopterygota</taxon>
        <taxon>Diptera</taxon>
        <taxon>Nematocera</taxon>
        <taxon>Culicoidea</taxon>
        <taxon>Culicidae</taxon>
        <taxon>Anophelinae</taxon>
        <taxon>Anopheles</taxon>
    </lineage>
</organism>
<dbReference type="FunFam" id="1.10.630.10:FF:000042">
    <property type="entry name" value="Cytochrome P450"/>
    <property type="match status" value="1"/>
</dbReference>
<protein>
    <submittedName>
        <fullName evidence="15">Cytochrome P450</fullName>
    </submittedName>
</protein>
<dbReference type="GO" id="GO:0016705">
    <property type="term" value="F:oxidoreductase activity, acting on paired donors, with incorporation or reduction of molecular oxygen"/>
    <property type="evidence" value="ECO:0007669"/>
    <property type="project" value="InterPro"/>
</dbReference>
<proteinExistence type="inferred from homology"/>
<dbReference type="InterPro" id="IPR002401">
    <property type="entry name" value="Cyt_P450_E_grp-I"/>
</dbReference>
<evidence type="ECO:0000256" key="8">
    <source>
        <dbReference type="ARBA" id="ARBA00022848"/>
    </source>
</evidence>
<dbReference type="GO" id="GO:0005789">
    <property type="term" value="C:endoplasmic reticulum membrane"/>
    <property type="evidence" value="ECO:0007669"/>
    <property type="project" value="UniProtKB-SubCell"/>
</dbReference>
<evidence type="ECO:0000256" key="7">
    <source>
        <dbReference type="ARBA" id="ARBA00022824"/>
    </source>
</evidence>
<evidence type="ECO:0000256" key="13">
    <source>
        <dbReference type="PIRSR" id="PIRSR602401-1"/>
    </source>
</evidence>
<evidence type="ECO:0000256" key="10">
    <source>
        <dbReference type="ARBA" id="ARBA00023004"/>
    </source>
</evidence>
<dbReference type="PRINTS" id="PR00385">
    <property type="entry name" value="P450"/>
</dbReference>
<evidence type="ECO:0000256" key="5">
    <source>
        <dbReference type="ARBA" id="ARBA00022617"/>
    </source>
</evidence>
<reference evidence="15" key="1">
    <citation type="submission" date="2022-08" db="UniProtKB">
        <authorList>
            <consortium name="EnsemblMetazoa"/>
        </authorList>
    </citation>
    <scope>IDENTIFICATION</scope>
    <source>
        <strain evidence="15">EBRO</strain>
    </source>
</reference>
<dbReference type="Pfam" id="PF00067">
    <property type="entry name" value="p450"/>
    <property type="match status" value="1"/>
</dbReference>
<evidence type="ECO:0000256" key="14">
    <source>
        <dbReference type="RuleBase" id="RU000461"/>
    </source>
</evidence>
<evidence type="ECO:0000256" key="9">
    <source>
        <dbReference type="ARBA" id="ARBA00023002"/>
    </source>
</evidence>
<dbReference type="InterPro" id="IPR001128">
    <property type="entry name" value="Cyt_P450"/>
</dbReference>
<dbReference type="PANTHER" id="PTHR24292">
    <property type="entry name" value="CYTOCHROME P450"/>
    <property type="match status" value="1"/>
</dbReference>
<sequence length="504" mass="57090">MLVWLLVVTLLTLVYYYAKRRFRYWSDRGVPQLDGALPMGSMKGVGKELSLNELLDRAYKRFQHESPVVGLYFLVNPVLIVSDLDLAKRMLVKDFHHFHDRGLYVNERDDPLSGHLFAIDGERWRYLRSKLSPTFTSGKIKSMFVTIREIGGEFLASFDKLIEQSTPIDIKQLSQCFTCDVVGSCAFGLHCNSLRNGGSKLLEISDRVFRQSPARTFYSIVVGMFPRLSRALHLPAFPGDITSYFSKLVRSTVEHRERNAIERPDFLQLLMQLRNGGTVEPGDGSAAESTERFTLDEVSAQAFVFFFAGFETSATTLAFALYLLASNPAVQERCREEIGEKLALYDNAITYEALKEMTYLDQVINETLRLYSPVGFLIRVVTEPYLLESLDVTLEKGTMVFVPIDSFHHDPALYPEPERFDPDRFGPEATRARHSHAFLPFGEGPRNCIGMRFGLLEVKFGIVQVISKLRLTVDPKTVVPLQLNKGTGFPEVNGGIWLRAARLE</sequence>
<comment type="cofactor">
    <cofactor evidence="1 13">
        <name>heme</name>
        <dbReference type="ChEBI" id="CHEBI:30413"/>
    </cofactor>
</comment>
<dbReference type="VEuPathDB" id="VectorBase:AATE006465"/>
<dbReference type="InterPro" id="IPR017972">
    <property type="entry name" value="Cyt_P450_CS"/>
</dbReference>
<dbReference type="AlphaFoldDB" id="A0A182IVU5"/>
<keyword evidence="12" id="KW-0472">Membrane</keyword>
<dbReference type="InterPro" id="IPR036396">
    <property type="entry name" value="Cyt_P450_sf"/>
</dbReference>
<feature type="binding site" description="axial binding residue" evidence="13">
    <location>
        <position position="448"/>
    </location>
    <ligand>
        <name>heme</name>
        <dbReference type="ChEBI" id="CHEBI:30413"/>
    </ligand>
    <ligandPart>
        <name>Fe</name>
        <dbReference type="ChEBI" id="CHEBI:18248"/>
    </ligandPart>
</feature>
<dbReference type="GO" id="GO:0004497">
    <property type="term" value="F:monooxygenase activity"/>
    <property type="evidence" value="ECO:0007669"/>
    <property type="project" value="UniProtKB-KW"/>
</dbReference>
<dbReference type="STRING" id="41427.A0A182IVU5"/>
<keyword evidence="9 14" id="KW-0560">Oxidoreductase</keyword>